<organism evidence="1">
    <name type="scientific">viral metagenome</name>
    <dbReference type="NCBI Taxonomy" id="1070528"/>
    <lineage>
        <taxon>unclassified sequences</taxon>
        <taxon>metagenomes</taxon>
        <taxon>organismal metagenomes</taxon>
    </lineage>
</organism>
<protein>
    <submittedName>
        <fullName evidence="1">Uncharacterized protein</fullName>
    </submittedName>
</protein>
<proteinExistence type="predicted"/>
<accession>A0A6M3LTJ3</accession>
<evidence type="ECO:0000313" key="1">
    <source>
        <dbReference type="EMBL" id="QJA96018.1"/>
    </source>
</evidence>
<name>A0A6M3LTJ3_9ZZZZ</name>
<dbReference type="EMBL" id="MT143363">
    <property type="protein sequence ID" value="QJA96018.1"/>
    <property type="molecule type" value="Genomic_DNA"/>
</dbReference>
<reference evidence="1" key="1">
    <citation type="submission" date="2020-03" db="EMBL/GenBank/DDBJ databases">
        <title>The deep terrestrial virosphere.</title>
        <authorList>
            <person name="Holmfeldt K."/>
            <person name="Nilsson E."/>
            <person name="Simone D."/>
            <person name="Lopez-Fernandez M."/>
            <person name="Wu X."/>
            <person name="de Brujin I."/>
            <person name="Lundin D."/>
            <person name="Andersson A."/>
            <person name="Bertilsson S."/>
            <person name="Dopson M."/>
        </authorList>
    </citation>
    <scope>NUCLEOTIDE SEQUENCE</scope>
    <source>
        <strain evidence="1">MM415B05000</strain>
    </source>
</reference>
<sequence length="69" mass="7881">MKLSEMSQDEIKAMEKRDIDRINKKFPDVDIVDVAYDENCKIVAYGHREVPPSGKITPGIFDNIPCWGI</sequence>
<dbReference type="AlphaFoldDB" id="A0A6M3LTJ3"/>
<gene>
    <name evidence="1" type="ORF">MM415B05000_0005</name>
</gene>